<dbReference type="Gramene" id="rna-AYBTSS11_LOCUS27431">
    <property type="protein sequence ID" value="CAJ1975319.1"/>
    <property type="gene ID" value="gene-AYBTSS11_LOCUS27431"/>
</dbReference>
<gene>
    <name evidence="2" type="ORF">AYBTSS11_LOCUS27431</name>
</gene>
<feature type="compositionally biased region" description="Polar residues" evidence="1">
    <location>
        <begin position="37"/>
        <end position="48"/>
    </location>
</feature>
<accession>A0AA86T218</accession>
<feature type="region of interest" description="Disordered" evidence="1">
    <location>
        <begin position="27"/>
        <end position="48"/>
    </location>
</feature>
<name>A0AA86T218_9FABA</name>
<dbReference type="EMBL" id="OY731406">
    <property type="protein sequence ID" value="CAJ1975319.1"/>
    <property type="molecule type" value="Genomic_DNA"/>
</dbReference>
<keyword evidence="3" id="KW-1185">Reference proteome</keyword>
<evidence type="ECO:0000256" key="1">
    <source>
        <dbReference type="SAM" id="MobiDB-lite"/>
    </source>
</evidence>
<sequence>MDIVKRLLDELKQNEATSKRSRLMRYHQKNSGRTRIHSSVSHPTTPDTWNMKIVAGKALSAVEASR</sequence>
<feature type="compositionally biased region" description="Basic residues" evidence="1">
    <location>
        <begin position="27"/>
        <end position="36"/>
    </location>
</feature>
<proteinExistence type="predicted"/>
<organism evidence="2 3">
    <name type="scientific">Sphenostylis stenocarpa</name>
    <dbReference type="NCBI Taxonomy" id="92480"/>
    <lineage>
        <taxon>Eukaryota</taxon>
        <taxon>Viridiplantae</taxon>
        <taxon>Streptophyta</taxon>
        <taxon>Embryophyta</taxon>
        <taxon>Tracheophyta</taxon>
        <taxon>Spermatophyta</taxon>
        <taxon>Magnoliopsida</taxon>
        <taxon>eudicotyledons</taxon>
        <taxon>Gunneridae</taxon>
        <taxon>Pentapetalae</taxon>
        <taxon>rosids</taxon>
        <taxon>fabids</taxon>
        <taxon>Fabales</taxon>
        <taxon>Fabaceae</taxon>
        <taxon>Papilionoideae</taxon>
        <taxon>50 kb inversion clade</taxon>
        <taxon>NPAAA clade</taxon>
        <taxon>indigoferoid/millettioid clade</taxon>
        <taxon>Phaseoleae</taxon>
        <taxon>Sphenostylis</taxon>
    </lineage>
</organism>
<dbReference type="Proteomes" id="UP001189624">
    <property type="component" value="Chromosome 9"/>
</dbReference>
<dbReference type="AlphaFoldDB" id="A0AA86T218"/>
<reference evidence="2" key="1">
    <citation type="submission" date="2023-10" db="EMBL/GenBank/DDBJ databases">
        <authorList>
            <person name="Domelevo Entfellner J.-B."/>
        </authorList>
    </citation>
    <scope>NUCLEOTIDE SEQUENCE</scope>
</reference>
<evidence type="ECO:0000313" key="2">
    <source>
        <dbReference type="EMBL" id="CAJ1975319.1"/>
    </source>
</evidence>
<protein>
    <submittedName>
        <fullName evidence="2">Uncharacterized protein</fullName>
    </submittedName>
</protein>
<evidence type="ECO:0000313" key="3">
    <source>
        <dbReference type="Proteomes" id="UP001189624"/>
    </source>
</evidence>